<evidence type="ECO:0000256" key="2">
    <source>
        <dbReference type="ARBA" id="ARBA00023016"/>
    </source>
</evidence>
<dbReference type="InterPro" id="IPR036869">
    <property type="entry name" value="J_dom_sf"/>
</dbReference>
<name>A0ABU0A4A3_9BACI</name>
<proteinExistence type="predicted"/>
<evidence type="ECO:0000313" key="3">
    <source>
        <dbReference type="EMBL" id="MDQ0257934.1"/>
    </source>
</evidence>
<dbReference type="SUPFAM" id="SSF46565">
    <property type="entry name" value="Chaperone J-domain"/>
    <property type="match status" value="1"/>
</dbReference>
<accession>A0ABU0A4A3</accession>
<organism evidence="3 4">
    <name type="scientific">Evansella vedderi</name>
    <dbReference type="NCBI Taxonomy" id="38282"/>
    <lineage>
        <taxon>Bacteria</taxon>
        <taxon>Bacillati</taxon>
        <taxon>Bacillota</taxon>
        <taxon>Bacilli</taxon>
        <taxon>Bacillales</taxon>
        <taxon>Bacillaceae</taxon>
        <taxon>Evansella</taxon>
    </lineage>
</organism>
<protein>
    <recommendedName>
        <fullName evidence="5">J domain-containing protein</fullName>
    </recommendedName>
</protein>
<dbReference type="InterPro" id="IPR001623">
    <property type="entry name" value="DnaJ_domain"/>
</dbReference>
<evidence type="ECO:0000313" key="4">
    <source>
        <dbReference type="Proteomes" id="UP001230005"/>
    </source>
</evidence>
<dbReference type="Proteomes" id="UP001230005">
    <property type="component" value="Unassembled WGS sequence"/>
</dbReference>
<gene>
    <name evidence="3" type="ORF">J2S74_005397</name>
</gene>
<sequence length="284" mass="34470">MKRKRSYYNVLYSNYKGREFIMYCVIQKVVNKKPDLFGTPKELYVNSISFTIDGEFKTKYTYHYSEEKFERPITDAYKISIHKSFRKDGKVRKKQWVICTMSYYSLIEFWPGDCVSQSKLEEKLKEMGITEEELWDLVYEKLEPLIDEVKLEFERTEEYKTKKKQEKILEQHRKKKYAFEKKYGSDTYDYCYDVFGVLRNSEYLEILKMYNEQQSSYYNSHQSNYNDYFKSSYFTQTTSNYTDEEKAMLKKIYRLAAKKFHPDVTKDDGSMMKFLTKLKEEWGI</sequence>
<reference evidence="3 4" key="1">
    <citation type="submission" date="2023-07" db="EMBL/GenBank/DDBJ databases">
        <title>Genomic Encyclopedia of Type Strains, Phase IV (KMG-IV): sequencing the most valuable type-strain genomes for metagenomic binning, comparative biology and taxonomic classification.</title>
        <authorList>
            <person name="Goeker M."/>
        </authorList>
    </citation>
    <scope>NUCLEOTIDE SEQUENCE [LARGE SCALE GENOMIC DNA]</scope>
    <source>
        <strain evidence="3 4">DSM 9768</strain>
    </source>
</reference>
<keyword evidence="2" id="KW-0346">Stress response</keyword>
<keyword evidence="4" id="KW-1185">Reference proteome</keyword>
<dbReference type="RefSeq" id="WP_307332442.1">
    <property type="nucleotide sequence ID" value="NZ_JAUSUG010000038.1"/>
</dbReference>
<comment type="caution">
    <text evidence="3">The sequence shown here is derived from an EMBL/GenBank/DDBJ whole genome shotgun (WGS) entry which is preliminary data.</text>
</comment>
<dbReference type="PRINTS" id="PR00625">
    <property type="entry name" value="JDOMAIN"/>
</dbReference>
<evidence type="ECO:0000256" key="1">
    <source>
        <dbReference type="ARBA" id="ARBA00022705"/>
    </source>
</evidence>
<evidence type="ECO:0008006" key="5">
    <source>
        <dbReference type="Google" id="ProtNLM"/>
    </source>
</evidence>
<keyword evidence="1" id="KW-0235">DNA replication</keyword>
<dbReference type="EMBL" id="JAUSUG010000038">
    <property type="protein sequence ID" value="MDQ0257934.1"/>
    <property type="molecule type" value="Genomic_DNA"/>
</dbReference>